<dbReference type="RefSeq" id="WP_381344311.1">
    <property type="nucleotide sequence ID" value="NZ_JBHMCY010000012.1"/>
</dbReference>
<evidence type="ECO:0000313" key="2">
    <source>
        <dbReference type="Proteomes" id="UP001589709"/>
    </source>
</evidence>
<proteinExistence type="predicted"/>
<accession>A0ABV5MXV7</accession>
<gene>
    <name evidence="1" type="ORF">ACFF45_08995</name>
</gene>
<sequence>MGRTGPHTVRRCVAAGSPAAWVTADGARGQGWNVRRLLEQLGFGYVVTGPKSRSLAGF</sequence>
<comment type="caution">
    <text evidence="1">The sequence shown here is derived from an EMBL/GenBank/DDBJ whole genome shotgun (WGS) entry which is preliminary data.</text>
</comment>
<dbReference type="EMBL" id="JBHMCY010000012">
    <property type="protein sequence ID" value="MFB9462839.1"/>
    <property type="molecule type" value="Genomic_DNA"/>
</dbReference>
<reference evidence="1 2" key="1">
    <citation type="submission" date="2024-09" db="EMBL/GenBank/DDBJ databases">
        <authorList>
            <person name="Sun Q."/>
            <person name="Mori K."/>
        </authorList>
    </citation>
    <scope>NUCLEOTIDE SEQUENCE [LARGE SCALE GENOMIC DNA]</scope>
    <source>
        <strain evidence="1 2">JCM 6917</strain>
    </source>
</reference>
<protein>
    <submittedName>
        <fullName evidence="1">Uncharacterized protein</fullName>
    </submittedName>
</protein>
<name>A0ABV5MXV7_9ACTN</name>
<organism evidence="1 2">
    <name type="scientific">Streptomyces cinereospinus</name>
    <dbReference type="NCBI Taxonomy" id="285561"/>
    <lineage>
        <taxon>Bacteria</taxon>
        <taxon>Bacillati</taxon>
        <taxon>Actinomycetota</taxon>
        <taxon>Actinomycetes</taxon>
        <taxon>Kitasatosporales</taxon>
        <taxon>Streptomycetaceae</taxon>
        <taxon>Streptomyces</taxon>
    </lineage>
</organism>
<evidence type="ECO:0000313" key="1">
    <source>
        <dbReference type="EMBL" id="MFB9462839.1"/>
    </source>
</evidence>
<dbReference type="Proteomes" id="UP001589709">
    <property type="component" value="Unassembled WGS sequence"/>
</dbReference>
<keyword evidence="2" id="KW-1185">Reference proteome</keyword>